<sequence length="120" mass="12031">MPLYNVFGTLSIDAAAAPGIAAAAPDESAAEHATTADPPADADELQVALAALSVAGPAPEYVYIPPVSVFVDSTDPDVPPSIPSKKTLKSSGKGAFKTSTFKAHKAASSSKVLKPTVAAP</sequence>
<dbReference type="AlphaFoldDB" id="A0A6G1HPS2"/>
<feature type="compositionally biased region" description="Low complexity" evidence="1">
    <location>
        <begin position="21"/>
        <end position="39"/>
    </location>
</feature>
<evidence type="ECO:0000313" key="3">
    <source>
        <dbReference type="Proteomes" id="UP000799640"/>
    </source>
</evidence>
<dbReference type="Proteomes" id="UP000799640">
    <property type="component" value="Unassembled WGS sequence"/>
</dbReference>
<reference evidence="2" key="1">
    <citation type="journal article" date="2020" name="Stud. Mycol.">
        <title>101 Dothideomycetes genomes: a test case for predicting lifestyles and emergence of pathogens.</title>
        <authorList>
            <person name="Haridas S."/>
            <person name="Albert R."/>
            <person name="Binder M."/>
            <person name="Bloem J."/>
            <person name="Labutti K."/>
            <person name="Salamov A."/>
            <person name="Andreopoulos B."/>
            <person name="Baker S."/>
            <person name="Barry K."/>
            <person name="Bills G."/>
            <person name="Bluhm B."/>
            <person name="Cannon C."/>
            <person name="Castanera R."/>
            <person name="Culley D."/>
            <person name="Daum C."/>
            <person name="Ezra D."/>
            <person name="Gonzalez J."/>
            <person name="Henrissat B."/>
            <person name="Kuo A."/>
            <person name="Liang C."/>
            <person name="Lipzen A."/>
            <person name="Lutzoni F."/>
            <person name="Magnuson J."/>
            <person name="Mondo S."/>
            <person name="Nolan M."/>
            <person name="Ohm R."/>
            <person name="Pangilinan J."/>
            <person name="Park H.-J."/>
            <person name="Ramirez L."/>
            <person name="Alfaro M."/>
            <person name="Sun H."/>
            <person name="Tritt A."/>
            <person name="Yoshinaga Y."/>
            <person name="Zwiers L.-H."/>
            <person name="Turgeon B."/>
            <person name="Goodwin S."/>
            <person name="Spatafora J."/>
            <person name="Crous P."/>
            <person name="Grigoriev I."/>
        </authorList>
    </citation>
    <scope>NUCLEOTIDE SEQUENCE</scope>
    <source>
        <strain evidence="2">CBS 262.69</strain>
    </source>
</reference>
<name>A0A6G1HPS2_9PEZI</name>
<protein>
    <submittedName>
        <fullName evidence="2">Uncharacterized protein</fullName>
    </submittedName>
</protein>
<evidence type="ECO:0000256" key="1">
    <source>
        <dbReference type="SAM" id="MobiDB-lite"/>
    </source>
</evidence>
<dbReference type="EMBL" id="ML996702">
    <property type="protein sequence ID" value="KAF2397839.1"/>
    <property type="molecule type" value="Genomic_DNA"/>
</dbReference>
<evidence type="ECO:0000313" key="2">
    <source>
        <dbReference type="EMBL" id="KAF2397839.1"/>
    </source>
</evidence>
<feature type="region of interest" description="Disordered" evidence="1">
    <location>
        <begin position="21"/>
        <end position="40"/>
    </location>
</feature>
<proteinExistence type="predicted"/>
<organism evidence="2 3">
    <name type="scientific">Trichodelitschia bisporula</name>
    <dbReference type="NCBI Taxonomy" id="703511"/>
    <lineage>
        <taxon>Eukaryota</taxon>
        <taxon>Fungi</taxon>
        <taxon>Dikarya</taxon>
        <taxon>Ascomycota</taxon>
        <taxon>Pezizomycotina</taxon>
        <taxon>Dothideomycetes</taxon>
        <taxon>Dothideomycetes incertae sedis</taxon>
        <taxon>Phaeotrichales</taxon>
        <taxon>Phaeotrichaceae</taxon>
        <taxon>Trichodelitschia</taxon>
    </lineage>
</organism>
<keyword evidence="3" id="KW-1185">Reference proteome</keyword>
<gene>
    <name evidence="2" type="ORF">EJ06DRAFT_558808</name>
</gene>
<accession>A0A6G1HPS2</accession>